<name>A0A183SJW2_SCHSO</name>
<gene>
    <name evidence="2" type="ORF">SSLN_LOCUS4511</name>
</gene>
<evidence type="ECO:0000313" key="3">
    <source>
        <dbReference type="Proteomes" id="UP000275846"/>
    </source>
</evidence>
<feature type="region of interest" description="Disordered" evidence="1">
    <location>
        <begin position="1"/>
        <end position="44"/>
    </location>
</feature>
<proteinExistence type="predicted"/>
<sequence>MLLGPPLTGTQLSPVAPRSKVFPSGHTRCNHHDRRAKPGEGLRYDSRTSQIPPGDLSAPLVETLTLFGLYPRPEARSTGRAGDKGDPRCPWMDGSPPLHLQDEASSATTLEIPSHQCSARREEQDAQSYVDLPTATNKTTFYRCCRLVQQRLWEMQDALMTRKAEIIQGYMDRNEWKNFFVTIKAVYRRPVKGTAPLLSTDCGTLLPDKMQILTRWAEHFRSVLNQPSTISEAAIDRLPKVEINADLDLSSSLQETIRTTQQHSSGQAPASDAIATEVHKYGGPQMINQLTAIFQEMWHLGQVPQDFKDATIVHPDKKKGNHQLFDNHLGISLLNIAGNIFARILLDLLKAHLEQGLLPESQSGFQLPR</sequence>
<accession>A0A183SJW2</accession>
<feature type="region of interest" description="Disordered" evidence="1">
    <location>
        <begin position="95"/>
        <end position="122"/>
    </location>
</feature>
<evidence type="ECO:0000313" key="4">
    <source>
        <dbReference type="WBParaSite" id="SSLN_0000466201-mRNA-1"/>
    </source>
</evidence>
<keyword evidence="3" id="KW-1185">Reference proteome</keyword>
<dbReference type="OrthoDB" id="10070415at2759"/>
<feature type="compositionally biased region" description="Polar residues" evidence="1">
    <location>
        <begin position="103"/>
        <end position="117"/>
    </location>
</feature>
<dbReference type="Proteomes" id="UP000275846">
    <property type="component" value="Unassembled WGS sequence"/>
</dbReference>
<reference evidence="4" key="1">
    <citation type="submission" date="2016-06" db="UniProtKB">
        <authorList>
            <consortium name="WormBaseParasite"/>
        </authorList>
    </citation>
    <scope>IDENTIFICATION</scope>
</reference>
<dbReference type="PANTHER" id="PTHR19446">
    <property type="entry name" value="REVERSE TRANSCRIPTASES"/>
    <property type="match status" value="1"/>
</dbReference>
<organism evidence="4">
    <name type="scientific">Schistocephalus solidus</name>
    <name type="common">Tapeworm</name>
    <dbReference type="NCBI Taxonomy" id="70667"/>
    <lineage>
        <taxon>Eukaryota</taxon>
        <taxon>Metazoa</taxon>
        <taxon>Spiralia</taxon>
        <taxon>Lophotrochozoa</taxon>
        <taxon>Platyhelminthes</taxon>
        <taxon>Cestoda</taxon>
        <taxon>Eucestoda</taxon>
        <taxon>Diphyllobothriidea</taxon>
        <taxon>Diphyllobothriidae</taxon>
        <taxon>Schistocephalus</taxon>
    </lineage>
</organism>
<evidence type="ECO:0000256" key="1">
    <source>
        <dbReference type="SAM" id="MobiDB-lite"/>
    </source>
</evidence>
<dbReference type="EMBL" id="UYSU01032894">
    <property type="protein sequence ID" value="VDL90896.1"/>
    <property type="molecule type" value="Genomic_DNA"/>
</dbReference>
<protein>
    <submittedName>
        <fullName evidence="4">Reverse transcriptase domain-containing protein</fullName>
    </submittedName>
</protein>
<dbReference type="AlphaFoldDB" id="A0A183SJW2"/>
<dbReference type="WBParaSite" id="SSLN_0000466201-mRNA-1">
    <property type="protein sequence ID" value="SSLN_0000466201-mRNA-1"/>
    <property type="gene ID" value="SSLN_0000466201"/>
</dbReference>
<reference evidence="2 3" key="2">
    <citation type="submission" date="2018-11" db="EMBL/GenBank/DDBJ databases">
        <authorList>
            <consortium name="Pathogen Informatics"/>
        </authorList>
    </citation>
    <scope>NUCLEOTIDE SEQUENCE [LARGE SCALE GENOMIC DNA]</scope>
    <source>
        <strain evidence="2 3">NST_G2</strain>
    </source>
</reference>
<evidence type="ECO:0000313" key="2">
    <source>
        <dbReference type="EMBL" id="VDL90896.1"/>
    </source>
</evidence>